<feature type="compositionally biased region" description="Pro residues" evidence="2">
    <location>
        <begin position="316"/>
        <end position="327"/>
    </location>
</feature>
<reference evidence="5" key="1">
    <citation type="submission" date="2015-02" db="EMBL/GenBank/DDBJ databases">
        <authorList>
            <person name="Gon?alves P."/>
        </authorList>
    </citation>
    <scope>NUCLEOTIDE SEQUENCE [LARGE SCALE GENOMIC DNA]</scope>
</reference>
<dbReference type="GO" id="GO:0006897">
    <property type="term" value="P:endocytosis"/>
    <property type="evidence" value="ECO:0007669"/>
    <property type="project" value="UniProtKB-KW"/>
</dbReference>
<dbReference type="PANTHER" id="PTHR23065:SF54">
    <property type="entry name" value="SUPPRESSOR OF YEAST PROFILIN DELETION"/>
    <property type="match status" value="1"/>
</dbReference>
<dbReference type="GO" id="GO:0005886">
    <property type="term" value="C:plasma membrane"/>
    <property type="evidence" value="ECO:0007669"/>
    <property type="project" value="TreeGrafter"/>
</dbReference>
<name>A0A0D6ENZ9_SPOSA</name>
<dbReference type="Gene3D" id="1.20.1270.60">
    <property type="entry name" value="Arfaptin homology (AH) domain/BAR domain"/>
    <property type="match status" value="1"/>
</dbReference>
<dbReference type="EMBL" id="CENE01000017">
    <property type="protein sequence ID" value="CEQ41767.1"/>
    <property type="molecule type" value="Genomic_DNA"/>
</dbReference>
<evidence type="ECO:0000313" key="5">
    <source>
        <dbReference type="Proteomes" id="UP000243876"/>
    </source>
</evidence>
<organism evidence="4 5">
    <name type="scientific">Sporidiobolus salmonicolor</name>
    <name type="common">Yeast-like fungus</name>
    <name type="synonym">Sporobolomyces salmonicolor</name>
    <dbReference type="NCBI Taxonomy" id="5005"/>
    <lineage>
        <taxon>Eukaryota</taxon>
        <taxon>Fungi</taxon>
        <taxon>Dikarya</taxon>
        <taxon>Basidiomycota</taxon>
        <taxon>Pucciniomycotina</taxon>
        <taxon>Microbotryomycetes</taxon>
        <taxon>Sporidiobolales</taxon>
        <taxon>Sporidiobolaceae</taxon>
        <taxon>Sporobolomyces</taxon>
    </lineage>
</organism>
<protein>
    <submittedName>
        <fullName evidence="4">SPOSA6832_03517-mRNA-1:cds</fullName>
    </submittedName>
</protein>
<evidence type="ECO:0000313" key="4">
    <source>
        <dbReference type="EMBL" id="CEQ41767.1"/>
    </source>
</evidence>
<dbReference type="Pfam" id="PF10291">
    <property type="entry name" value="muHD"/>
    <property type="match status" value="1"/>
</dbReference>
<evidence type="ECO:0000256" key="2">
    <source>
        <dbReference type="SAM" id="MobiDB-lite"/>
    </source>
</evidence>
<evidence type="ECO:0000259" key="3">
    <source>
        <dbReference type="PROSITE" id="PS51072"/>
    </source>
</evidence>
<gene>
    <name evidence="4" type="primary">SPOSA6832_03517</name>
</gene>
<dbReference type="Pfam" id="PF00611">
    <property type="entry name" value="FCH"/>
    <property type="match status" value="1"/>
</dbReference>
<dbReference type="InterPro" id="IPR001060">
    <property type="entry name" value="FCH_dom"/>
</dbReference>
<feature type="region of interest" description="Disordered" evidence="2">
    <location>
        <begin position="679"/>
        <end position="700"/>
    </location>
</feature>
<dbReference type="SUPFAM" id="SSF103657">
    <property type="entry name" value="BAR/IMD domain-like"/>
    <property type="match status" value="1"/>
</dbReference>
<evidence type="ECO:0000256" key="1">
    <source>
        <dbReference type="ARBA" id="ARBA00022583"/>
    </source>
</evidence>
<dbReference type="PANTHER" id="PTHR23065">
    <property type="entry name" value="PROLINE-SERINE-THREONINE PHOSPHATASE INTERACTING PROTEIN 1"/>
    <property type="match status" value="1"/>
</dbReference>
<feature type="domain" description="MHD" evidence="3">
    <location>
        <begin position="700"/>
        <end position="957"/>
    </location>
</feature>
<feature type="compositionally biased region" description="Basic and acidic residues" evidence="2">
    <location>
        <begin position="331"/>
        <end position="340"/>
    </location>
</feature>
<dbReference type="InterPro" id="IPR027267">
    <property type="entry name" value="AH/BAR_dom_sf"/>
</dbReference>
<keyword evidence="5" id="KW-1185">Reference proteome</keyword>
<dbReference type="InterPro" id="IPR018808">
    <property type="entry name" value="Muniscin_C"/>
</dbReference>
<proteinExistence type="predicted"/>
<feature type="compositionally biased region" description="Gly residues" evidence="2">
    <location>
        <begin position="429"/>
        <end position="440"/>
    </location>
</feature>
<feature type="compositionally biased region" description="Low complexity" evidence="2">
    <location>
        <begin position="623"/>
        <end position="635"/>
    </location>
</feature>
<dbReference type="GO" id="GO:0030139">
    <property type="term" value="C:endocytic vesicle"/>
    <property type="evidence" value="ECO:0007669"/>
    <property type="project" value="TreeGrafter"/>
</dbReference>
<feature type="region of interest" description="Disordered" evidence="2">
    <location>
        <begin position="268"/>
        <end position="599"/>
    </location>
</feature>
<sequence length="957" mass="99626">MSANPTLYASSFSGSRSPAATFHSTSLRLSLSRALTTDLASYFHERTLLEEQYIKSLHKLASRLHGQGKDAVFRELDQLPVDQRQGDKQLGAWADVRRTLENEVAQTANVHEQWRSKIADDVEAPLRNSVNKPDWARWGHAERDLANNVREYEGLIEKVQKAQAKGTKTSKFGGGSSSKLLTSQSALSSLGSSLTSSLPPFLSQTQALDLAHSAFLKECLVRCGTLTSDLGRERMEAGERLLVQVLAVDESAEAEEWALREGMAAGGGRANGAVGEFGETTRGSSTPREESIAEQRDEAGSIASGRTNAVSEPRPIIAPPPVAPLPLPTSDDSRSLKERSNTFGGKLSSLMSGGGSSKSRDRSSSIPNSAKYANFNSPSAEPAPPVPPLERRGTGASANSDLLGGSASPAGLQPSLTPGKKRESLFPSGLGGGGNGGGGLFRRQSKMNALSDFDQSQGSPAMQQQQGGFTAEPAQMTSVDSEGFTVPPAGYDRAIGESVAGGGAAVGAGRSLMDDDEEDERPLGETSAIPKLSILPIPSSSLAPPSPSLPTESEADRLAALSSLKNSLGAPPSAAGAGLGRRATARGRRSEAGQPVRNTMYGAPVGAVAVGIERKDSADDETPLATIQQQQQPATQRREAPPPPVSISPATSAFVPAPVPAPSPAAPNRAMSILSSHSSIGGLSSHASHARPDPFASATSPGVRVSILETVNVLLKAGEVARVMVTGEVAISHRATDDKPLRIRINGFDQLEKAAPNPSFLTPTSSAGDGEYTISPALAAHGSTATVLKYQLRLSASAASSVPLAVRPTWRCEPNLARVIVVYSSNPSSLFASSASPFDEEDAEEQAQAPVQIEDLAIDLAFPAGQITSYQSKPATGSLLPSGGLSFALPAPTGPGEEKLLASIQTEGATAAPGPVSVRWTVKGRTVGAVSVEVLDGQDGEVAEVRRETVAGKYLAA</sequence>
<dbReference type="GO" id="GO:0032153">
    <property type="term" value="C:cell division site"/>
    <property type="evidence" value="ECO:0007669"/>
    <property type="project" value="TreeGrafter"/>
</dbReference>
<feature type="compositionally biased region" description="Basic and acidic residues" evidence="2">
    <location>
        <begin position="287"/>
        <end position="299"/>
    </location>
</feature>
<accession>A0A0D6ENZ9</accession>
<feature type="compositionally biased region" description="Low complexity" evidence="2">
    <location>
        <begin position="527"/>
        <end position="543"/>
    </location>
</feature>
<feature type="compositionally biased region" description="Low complexity" evidence="2">
    <location>
        <begin position="455"/>
        <end position="468"/>
    </location>
</feature>
<feature type="region of interest" description="Disordered" evidence="2">
    <location>
        <begin position="616"/>
        <end position="661"/>
    </location>
</feature>
<dbReference type="Proteomes" id="UP000243876">
    <property type="component" value="Unassembled WGS sequence"/>
</dbReference>
<dbReference type="AlphaFoldDB" id="A0A0D6ENZ9"/>
<dbReference type="OrthoDB" id="1875751at2759"/>
<dbReference type="PROSITE" id="PS51072">
    <property type="entry name" value="MHD"/>
    <property type="match status" value="1"/>
</dbReference>
<keyword evidence="1" id="KW-0254">Endocytosis</keyword>
<dbReference type="GO" id="GO:0032185">
    <property type="term" value="P:septin cytoskeleton organization"/>
    <property type="evidence" value="ECO:0007669"/>
    <property type="project" value="TreeGrafter"/>
</dbReference>
<dbReference type="InterPro" id="IPR028565">
    <property type="entry name" value="MHD"/>
</dbReference>
<feature type="compositionally biased region" description="Low complexity" evidence="2">
    <location>
        <begin position="568"/>
        <end position="582"/>
    </location>
</feature>